<feature type="compositionally biased region" description="Basic and acidic residues" evidence="1">
    <location>
        <begin position="179"/>
        <end position="205"/>
    </location>
</feature>
<dbReference type="RefSeq" id="WP_078004359.1">
    <property type="nucleotide sequence ID" value="NZ_MRUL01000018.1"/>
</dbReference>
<dbReference type="EMBL" id="MRUL01000018">
    <property type="protein sequence ID" value="OON37974.1"/>
    <property type="molecule type" value="Genomic_DNA"/>
</dbReference>
<reference evidence="2 3" key="1">
    <citation type="submission" date="2016-12" db="EMBL/GenBank/DDBJ databases">
        <title>Izhakiella australiana sp. nov. of genus Izhakiella isolated from Australian desert.</title>
        <authorList>
            <person name="Ji M."/>
        </authorList>
    </citation>
    <scope>NUCLEOTIDE SEQUENCE [LARGE SCALE GENOMIC DNA]</scope>
    <source>
        <strain evidence="2 3">D4N98</strain>
    </source>
</reference>
<proteinExistence type="predicted"/>
<feature type="compositionally biased region" description="Basic and acidic residues" evidence="1">
    <location>
        <begin position="160"/>
        <end position="172"/>
    </location>
</feature>
<organism evidence="2 3">
    <name type="scientific">Izhakiella australiensis</name>
    <dbReference type="NCBI Taxonomy" id="1926881"/>
    <lineage>
        <taxon>Bacteria</taxon>
        <taxon>Pseudomonadati</taxon>
        <taxon>Pseudomonadota</taxon>
        <taxon>Gammaproteobacteria</taxon>
        <taxon>Enterobacterales</taxon>
        <taxon>Erwiniaceae</taxon>
        <taxon>Izhakiella</taxon>
    </lineage>
</organism>
<protein>
    <submittedName>
        <fullName evidence="2">Uncharacterized protein</fullName>
    </submittedName>
</protein>
<evidence type="ECO:0000313" key="2">
    <source>
        <dbReference type="EMBL" id="OON37974.1"/>
    </source>
</evidence>
<keyword evidence="3" id="KW-1185">Reference proteome</keyword>
<comment type="caution">
    <text evidence="2">The sequence shown here is derived from an EMBL/GenBank/DDBJ whole genome shotgun (WGS) entry which is preliminary data.</text>
</comment>
<feature type="region of interest" description="Disordered" evidence="1">
    <location>
        <begin position="160"/>
        <end position="217"/>
    </location>
</feature>
<feature type="compositionally biased region" description="Polar residues" evidence="1">
    <location>
        <begin position="206"/>
        <end position="217"/>
    </location>
</feature>
<dbReference type="STRING" id="1926881.BTJ39_19350"/>
<evidence type="ECO:0000256" key="1">
    <source>
        <dbReference type="SAM" id="MobiDB-lite"/>
    </source>
</evidence>
<dbReference type="OrthoDB" id="3413620at2"/>
<accession>A0A1S8YFW5</accession>
<name>A0A1S8YFW5_9GAMM</name>
<gene>
    <name evidence="2" type="ORF">BTJ39_19350</name>
</gene>
<evidence type="ECO:0000313" key="3">
    <source>
        <dbReference type="Proteomes" id="UP000190667"/>
    </source>
</evidence>
<sequence>MTKIQTYDIDSAKRRLLTPQNLLELGITEDVINKILASKPDALKAIVAQDPSKSRWPDGLSINEKIFGKYSGPTAANLGWMAYLEIGAALVEERTEIIQPQADVLSTRAYENRAALGEHQFSDTITFTIENTISWSLEGTSQLTFEGHISGELQSQLEKRLEQSFAESEKQSKSGTDINHNHKDQMGSEKREQTSNSKTDQETSKETYSGRGTASGTGELSAQLMLNITGSVSGTLTTSWGSSSTVSGTLPPGNRVETMATQRRQVKQYTYELPITFGGYVALHYDKPVILVPQSTEPDNPQPVSSSPATVVSRGIDSLGLIEKGKTFRPQGIAETVSTLNVEHIIFDSKPITVDQTQTLGTVRPHKF</sequence>
<dbReference type="Proteomes" id="UP000190667">
    <property type="component" value="Unassembled WGS sequence"/>
</dbReference>
<dbReference type="AlphaFoldDB" id="A0A1S8YFW5"/>